<organism evidence="4 5">
    <name type="scientific">Rhodococcus opacus M213</name>
    <dbReference type="NCBI Taxonomy" id="1129896"/>
    <lineage>
        <taxon>Bacteria</taxon>
        <taxon>Bacillati</taxon>
        <taxon>Actinomycetota</taxon>
        <taxon>Actinomycetes</taxon>
        <taxon>Mycobacteriales</taxon>
        <taxon>Nocardiaceae</taxon>
        <taxon>Rhodococcus</taxon>
    </lineage>
</organism>
<keyword evidence="2" id="KW-1133">Transmembrane helix</keyword>
<dbReference type="AlphaFoldDB" id="K8X7F8"/>
<reference evidence="4 5" key="1">
    <citation type="journal article" date="2013" name="Genome Announc.">
        <title>Draft Genome Sequence of Rhodococcus opacus Strain M213 Shows a Diverse Catabolic Potential.</title>
        <authorList>
            <person name="Pathak A."/>
            <person name="Green S.J."/>
            <person name="Ogram A."/>
            <person name="Chauhan A."/>
        </authorList>
    </citation>
    <scope>NUCLEOTIDE SEQUENCE [LARGE SCALE GENOMIC DNA]</scope>
    <source>
        <strain evidence="4 5">M213</strain>
    </source>
</reference>
<comment type="caution">
    <text evidence="4">The sequence shown here is derived from an EMBL/GenBank/DDBJ whole genome shotgun (WGS) entry which is preliminary data.</text>
</comment>
<protein>
    <recommendedName>
        <fullName evidence="3">DUF2510 domain-containing protein</fullName>
    </recommendedName>
</protein>
<dbReference type="Pfam" id="PF10708">
    <property type="entry name" value="DUF2510"/>
    <property type="match status" value="1"/>
</dbReference>
<proteinExistence type="predicted"/>
<dbReference type="InterPro" id="IPR018929">
    <property type="entry name" value="DUF2510"/>
</dbReference>
<dbReference type="Proteomes" id="UP000005951">
    <property type="component" value="Unassembled WGS sequence"/>
</dbReference>
<dbReference type="RefSeq" id="WP_005264181.1">
    <property type="nucleotide sequence ID" value="NZ_AJYC02000153.1"/>
</dbReference>
<feature type="transmembrane region" description="Helical" evidence="2">
    <location>
        <begin position="12"/>
        <end position="33"/>
    </location>
</feature>
<dbReference type="EMBL" id="AJYC02000153">
    <property type="protein sequence ID" value="EKT77403.1"/>
    <property type="molecule type" value="Genomic_DNA"/>
</dbReference>
<evidence type="ECO:0000313" key="4">
    <source>
        <dbReference type="EMBL" id="EKT77403.1"/>
    </source>
</evidence>
<accession>K8X7F8</accession>
<evidence type="ECO:0000259" key="3">
    <source>
        <dbReference type="Pfam" id="PF10708"/>
    </source>
</evidence>
<keyword evidence="2" id="KW-0812">Transmembrane</keyword>
<evidence type="ECO:0000256" key="1">
    <source>
        <dbReference type="SAM" id="MobiDB-lite"/>
    </source>
</evidence>
<sequence length="109" mass="12048">MDDEQGARMRRILWVLGGVAVVVLLLSGVGVDVTQFELTFYAIVIGVGALIFLAIRALVRVGDKRPPPVQFVPPPTQGMAPGWYPDQQDPTQNRWFNGSEWTSATLPRQ</sequence>
<evidence type="ECO:0000256" key="2">
    <source>
        <dbReference type="SAM" id="Phobius"/>
    </source>
</evidence>
<feature type="compositionally biased region" description="Polar residues" evidence="1">
    <location>
        <begin position="88"/>
        <end position="109"/>
    </location>
</feature>
<keyword evidence="2" id="KW-0472">Membrane</keyword>
<feature type="transmembrane region" description="Helical" evidence="2">
    <location>
        <begin position="39"/>
        <end position="59"/>
    </location>
</feature>
<evidence type="ECO:0000313" key="5">
    <source>
        <dbReference type="Proteomes" id="UP000005951"/>
    </source>
</evidence>
<feature type="region of interest" description="Disordered" evidence="1">
    <location>
        <begin position="69"/>
        <end position="109"/>
    </location>
</feature>
<name>K8X7F8_RHOOP</name>
<feature type="domain" description="DUF2510" evidence="3">
    <location>
        <begin position="81"/>
        <end position="108"/>
    </location>
</feature>
<gene>
    <name evidence="4" type="ORF">WSS_A37754</name>
</gene>